<dbReference type="Gene3D" id="1.10.439.10">
    <property type="entry name" value="Penicillin Amidohydrolase, domain 1"/>
    <property type="match status" value="1"/>
</dbReference>
<evidence type="ECO:0000256" key="1">
    <source>
        <dbReference type="ARBA" id="ARBA00006586"/>
    </source>
</evidence>
<dbReference type="PANTHER" id="PTHR34218:SF4">
    <property type="entry name" value="ACYL-HOMOSERINE LACTONE ACYLASE QUIP"/>
    <property type="match status" value="1"/>
</dbReference>
<dbReference type="GO" id="GO:0016811">
    <property type="term" value="F:hydrolase activity, acting on carbon-nitrogen (but not peptide) bonds, in linear amides"/>
    <property type="evidence" value="ECO:0007669"/>
    <property type="project" value="InterPro"/>
</dbReference>
<feature type="region of interest" description="Disordered" evidence="3">
    <location>
        <begin position="369"/>
        <end position="390"/>
    </location>
</feature>
<dbReference type="SUPFAM" id="SSF56235">
    <property type="entry name" value="N-terminal nucleophile aminohydrolases (Ntn hydrolases)"/>
    <property type="match status" value="1"/>
</dbReference>
<name>A0A4R7PCS7_9GAMM</name>
<dbReference type="InterPro" id="IPR029055">
    <property type="entry name" value="Ntn_hydrolases_N"/>
</dbReference>
<dbReference type="InterPro" id="IPR043147">
    <property type="entry name" value="Penicillin_amidase_A-knob"/>
</dbReference>
<protein>
    <submittedName>
        <fullName evidence="4">Penicillin amidase</fullName>
    </submittedName>
</protein>
<evidence type="ECO:0000256" key="3">
    <source>
        <dbReference type="SAM" id="MobiDB-lite"/>
    </source>
</evidence>
<evidence type="ECO:0000313" key="5">
    <source>
        <dbReference type="Proteomes" id="UP000295341"/>
    </source>
</evidence>
<dbReference type="RefSeq" id="WP_162851025.1">
    <property type="nucleotide sequence ID" value="NZ_MWIN01000039.1"/>
</dbReference>
<dbReference type="EMBL" id="SOBT01000008">
    <property type="protein sequence ID" value="TDU31429.1"/>
    <property type="molecule type" value="Genomic_DNA"/>
</dbReference>
<comment type="subunit">
    <text evidence="2">Heterodimer of an alpha subunit and a beta subunit processed from the same precursor.</text>
</comment>
<reference evidence="4 5" key="1">
    <citation type="submission" date="2019-03" db="EMBL/GenBank/DDBJ databases">
        <title>Genomic Encyclopedia of Type Strains, Phase IV (KMG-IV): sequencing the most valuable type-strain genomes for metagenomic binning, comparative biology and taxonomic classification.</title>
        <authorList>
            <person name="Goeker M."/>
        </authorList>
    </citation>
    <scope>NUCLEOTIDE SEQUENCE [LARGE SCALE GENOMIC DNA]</scope>
    <source>
        <strain evidence="4 5">DSM 26377</strain>
    </source>
</reference>
<feature type="compositionally biased region" description="Gly residues" evidence="3">
    <location>
        <begin position="36"/>
        <end position="57"/>
    </location>
</feature>
<feature type="compositionally biased region" description="Polar residues" evidence="3">
    <location>
        <begin position="373"/>
        <end position="387"/>
    </location>
</feature>
<sequence>MCLTHLLRRRGVDATRLLAVVGLAVTLAACEGSGGDPFPGSRVGAGSGDGGDSGGDGITPDAPGANVFMSIVPPGSTGNSIGGIGGPIPGQPQISYGPNYRDQLDMYENLAHARTPLKADTCVPPPNIAAHQKRSDQACNYFKPAGLTITAAEAVSTRTLTAPNGKTATLRRDGWGVPYIDAQDRASAEFGMGFAAAQDRLWLFDLLRFLGRGRASEKLGPAPMTYGLDLEFASDSAYSEAELAGIVDNAVAKLGPLGPMFLSDTQMFVAGMNAYITYLSTVEGLLEVPKEYMTLGLGVGSRATFPPAPFTVTDIVANAVLIQSALGLGGGGEARNVQLLQALDPGITGGATMLPKAACEMWRDLRHADTSDTPHTTRQRFATQSPGTLDESCPMNLPAGVAIWDTGSFRGHVLESHVGLTGIVESLLTTVVPGALLDKLGEAGLSALPGFPTAARDQAHPPMLAAVNAGKGTLRVSADAGASRHAFLEKIGMPQTTSNWIAAAGSETKSGHPILVGGPQTGYYAPQLLWESAVVSRGGTPYEFAARGITTVNLPYVVIGHGLDFAWTPTSAGSDFTDTRVSKLCNLDGSPPSRDDADGDGFVDADGYLYKGTCVRLYRRLDTWMANPTVASIALGGLPLPETVSRYVLRTHYGPVSGTATVNGEPVVISRQRSSFLADVDTAAPFALLTTTGLQMDHQRFKKLFNSMTATFNWLYVDKNDIAFFQSGLYPKRHPQHNPELPVWGDGNFEWVVDQSLPASFFTTYGGNAANGALPYPSRAYPTVVDTDGYYDWPGFLPLEAHIQDVNPPEGYMANWNNSGAPGWWAADGNGTYGPTHRVESLRKRLAAFKASGRKHDLASMIEVAGDAAFTDLRGFDVLPLILQLARQGTLSADQGAALALMDAWVGEGSANWIDETSGLGAFRRDRDDDGHYDHEAAVVLMDAWYLRLMETVTPQLSAIEADGASVLAARYDAPRAQGSAYQEGWFQHMKRLMQTALGTSGRVDYRALKCANSRDPAVCRAAVLTALDQALADLGGVSNQAAWDGRQLVYAKGADCGVVEDCDAVEHTSFAFQPPPIIHWINRPTFHQAAEIRESR</sequence>
<dbReference type="InterPro" id="IPR002692">
    <property type="entry name" value="S45"/>
</dbReference>
<evidence type="ECO:0000313" key="4">
    <source>
        <dbReference type="EMBL" id="TDU31429.1"/>
    </source>
</evidence>
<proteinExistence type="inferred from homology"/>
<evidence type="ECO:0000256" key="2">
    <source>
        <dbReference type="ARBA" id="ARBA00038735"/>
    </source>
</evidence>
<dbReference type="Gene3D" id="1.10.1400.10">
    <property type="match status" value="1"/>
</dbReference>
<dbReference type="AlphaFoldDB" id="A0A4R7PCS7"/>
<dbReference type="Proteomes" id="UP000295341">
    <property type="component" value="Unassembled WGS sequence"/>
</dbReference>
<comment type="caution">
    <text evidence="4">The sequence shown here is derived from an EMBL/GenBank/DDBJ whole genome shotgun (WGS) entry which is preliminary data.</text>
</comment>
<comment type="similarity">
    <text evidence="1">Belongs to the peptidase S45 family.</text>
</comment>
<dbReference type="GO" id="GO:0017000">
    <property type="term" value="P:antibiotic biosynthetic process"/>
    <property type="evidence" value="ECO:0007669"/>
    <property type="project" value="InterPro"/>
</dbReference>
<dbReference type="Pfam" id="PF01804">
    <property type="entry name" value="Penicil_amidase"/>
    <property type="match status" value="1"/>
</dbReference>
<accession>A0A4R7PCS7</accession>
<keyword evidence="5" id="KW-1185">Reference proteome</keyword>
<gene>
    <name evidence="4" type="ORF">DFR24_0797</name>
</gene>
<dbReference type="InterPro" id="IPR023343">
    <property type="entry name" value="Penicillin_amidase_dom1"/>
</dbReference>
<feature type="region of interest" description="Disordered" evidence="3">
    <location>
        <begin position="36"/>
        <end position="64"/>
    </location>
</feature>
<dbReference type="PANTHER" id="PTHR34218">
    <property type="entry name" value="PEPTIDASE S45 PENICILLIN AMIDASE"/>
    <property type="match status" value="1"/>
</dbReference>
<organism evidence="4 5">
    <name type="scientific">Panacagrimonas perspica</name>
    <dbReference type="NCBI Taxonomy" id="381431"/>
    <lineage>
        <taxon>Bacteria</taxon>
        <taxon>Pseudomonadati</taxon>
        <taxon>Pseudomonadota</taxon>
        <taxon>Gammaproteobacteria</taxon>
        <taxon>Nevskiales</taxon>
        <taxon>Nevskiaceae</taxon>
        <taxon>Panacagrimonas</taxon>
    </lineage>
</organism>
<dbReference type="Gene3D" id="3.60.20.10">
    <property type="entry name" value="Glutamine Phosphoribosylpyrophosphate, subunit 1, domain 1"/>
    <property type="match status" value="3"/>
</dbReference>